<dbReference type="PANTHER" id="PTHR33577">
    <property type="entry name" value="STERIGMATOCYSTIN BIOSYNTHESIS PEROXIDASE STCC-RELATED"/>
    <property type="match status" value="1"/>
</dbReference>
<gene>
    <name evidence="9" type="ORF">BDY17DRAFT_335132</name>
</gene>
<keyword evidence="10" id="KW-1185">Reference proteome</keyword>
<evidence type="ECO:0000313" key="9">
    <source>
        <dbReference type="EMBL" id="KAF2482614.1"/>
    </source>
</evidence>
<evidence type="ECO:0000256" key="7">
    <source>
        <dbReference type="ARBA" id="ARBA00025795"/>
    </source>
</evidence>
<comment type="cofactor">
    <cofactor evidence="1">
        <name>heme b</name>
        <dbReference type="ChEBI" id="CHEBI:60344"/>
    </cofactor>
</comment>
<dbReference type="EMBL" id="MU001636">
    <property type="protein sequence ID" value="KAF2482614.1"/>
    <property type="molecule type" value="Genomic_DNA"/>
</dbReference>
<keyword evidence="4" id="KW-0479">Metal-binding</keyword>
<dbReference type="OrthoDB" id="407298at2759"/>
<dbReference type="PROSITE" id="PS51405">
    <property type="entry name" value="HEME_HALOPEROXIDASE"/>
    <property type="match status" value="1"/>
</dbReference>
<dbReference type="Proteomes" id="UP000799767">
    <property type="component" value="Unassembled WGS sequence"/>
</dbReference>
<dbReference type="RefSeq" id="XP_033589184.1">
    <property type="nucleotide sequence ID" value="XM_033737922.1"/>
</dbReference>
<protein>
    <submittedName>
        <fullName evidence="9">Chloroperoxidase</fullName>
    </submittedName>
</protein>
<organism evidence="9 10">
    <name type="scientific">Neohortaea acidophila</name>
    <dbReference type="NCBI Taxonomy" id="245834"/>
    <lineage>
        <taxon>Eukaryota</taxon>
        <taxon>Fungi</taxon>
        <taxon>Dikarya</taxon>
        <taxon>Ascomycota</taxon>
        <taxon>Pezizomycotina</taxon>
        <taxon>Dothideomycetes</taxon>
        <taxon>Dothideomycetidae</taxon>
        <taxon>Mycosphaerellales</taxon>
        <taxon>Teratosphaeriaceae</taxon>
        <taxon>Neohortaea</taxon>
    </lineage>
</organism>
<dbReference type="SUPFAM" id="SSF47571">
    <property type="entry name" value="Cloroperoxidase"/>
    <property type="match status" value="1"/>
</dbReference>
<evidence type="ECO:0000256" key="2">
    <source>
        <dbReference type="ARBA" id="ARBA00022559"/>
    </source>
</evidence>
<sequence>MLEKRQVGVPSTAAAVAVSKGRGNCGLIPCTTFDGASQLVSVSGSYEWTPPQEGDIRGPCPGLNAAANHNYLPHSGVATIAETVAGLGAAYGMAPTLAAALAAYAIIFDGDPVLGTWSIGGPPPADPLTSGLLGGAQGISYSHNNYEGECVTSIGRNDAYLNHGDAYSLNVTRFAEAYSTGLSDDRYTLDGFAQHFLTNVEFSVANNPYYFAAPFATTVVAPAAYNFVINFMSNHSAEEPNGYLNGAIFKEFFAVTGDYPNFKWIPGNERDATTNTSTRYKRSTLNEYQAANVFDDVAVNYAAYPNSLRIGGNVNGVNTYEGVDLGNLTGGVYNTADLLNYQDSSGAACFYTQFIQAVIPDAAATLLGELSAITDLVNNYITPLAGNLSCAEINQYDQTLFNKFPGYHYDPTGPTSN</sequence>
<dbReference type="PANTHER" id="PTHR33577:SF1">
    <property type="entry name" value="HEME HALOPEROXIDASE FAMILY PROFILE DOMAIN-CONTAINING PROTEIN"/>
    <property type="match status" value="1"/>
</dbReference>
<accession>A0A6A6PSG7</accession>
<keyword evidence="6" id="KW-0408">Iron</keyword>
<evidence type="ECO:0000256" key="5">
    <source>
        <dbReference type="ARBA" id="ARBA00023002"/>
    </source>
</evidence>
<dbReference type="GO" id="GO:0004601">
    <property type="term" value="F:peroxidase activity"/>
    <property type="evidence" value="ECO:0007669"/>
    <property type="project" value="UniProtKB-KW"/>
</dbReference>
<dbReference type="Gene3D" id="1.10.489.10">
    <property type="entry name" value="Chloroperoxidase-like"/>
    <property type="match status" value="1"/>
</dbReference>
<dbReference type="AlphaFoldDB" id="A0A6A6PSG7"/>
<keyword evidence="3" id="KW-0349">Heme</keyword>
<evidence type="ECO:0000256" key="6">
    <source>
        <dbReference type="ARBA" id="ARBA00023004"/>
    </source>
</evidence>
<evidence type="ECO:0000259" key="8">
    <source>
        <dbReference type="PROSITE" id="PS51405"/>
    </source>
</evidence>
<evidence type="ECO:0000256" key="1">
    <source>
        <dbReference type="ARBA" id="ARBA00001970"/>
    </source>
</evidence>
<evidence type="ECO:0000313" key="10">
    <source>
        <dbReference type="Proteomes" id="UP000799767"/>
    </source>
</evidence>
<dbReference type="InterPro" id="IPR036851">
    <property type="entry name" value="Chloroperoxidase-like_sf"/>
</dbReference>
<comment type="similarity">
    <text evidence="7">Belongs to the chloroperoxidase family.</text>
</comment>
<evidence type="ECO:0000256" key="3">
    <source>
        <dbReference type="ARBA" id="ARBA00022617"/>
    </source>
</evidence>
<reference evidence="9" key="1">
    <citation type="journal article" date="2020" name="Stud. Mycol.">
        <title>101 Dothideomycetes genomes: a test case for predicting lifestyles and emergence of pathogens.</title>
        <authorList>
            <person name="Haridas S."/>
            <person name="Albert R."/>
            <person name="Binder M."/>
            <person name="Bloem J."/>
            <person name="Labutti K."/>
            <person name="Salamov A."/>
            <person name="Andreopoulos B."/>
            <person name="Baker S."/>
            <person name="Barry K."/>
            <person name="Bills G."/>
            <person name="Bluhm B."/>
            <person name="Cannon C."/>
            <person name="Castanera R."/>
            <person name="Culley D."/>
            <person name="Daum C."/>
            <person name="Ezra D."/>
            <person name="Gonzalez J."/>
            <person name="Henrissat B."/>
            <person name="Kuo A."/>
            <person name="Liang C."/>
            <person name="Lipzen A."/>
            <person name="Lutzoni F."/>
            <person name="Magnuson J."/>
            <person name="Mondo S."/>
            <person name="Nolan M."/>
            <person name="Ohm R."/>
            <person name="Pangilinan J."/>
            <person name="Park H.-J."/>
            <person name="Ramirez L."/>
            <person name="Alfaro M."/>
            <person name="Sun H."/>
            <person name="Tritt A."/>
            <person name="Yoshinaga Y."/>
            <person name="Zwiers L.-H."/>
            <person name="Turgeon B."/>
            <person name="Goodwin S."/>
            <person name="Spatafora J."/>
            <person name="Crous P."/>
            <person name="Grigoriev I."/>
        </authorList>
    </citation>
    <scope>NUCLEOTIDE SEQUENCE</scope>
    <source>
        <strain evidence="9">CBS 113389</strain>
    </source>
</reference>
<dbReference type="InterPro" id="IPR000028">
    <property type="entry name" value="Chloroperoxidase"/>
</dbReference>
<keyword evidence="5" id="KW-0560">Oxidoreductase</keyword>
<keyword evidence="2 9" id="KW-0575">Peroxidase</keyword>
<name>A0A6A6PSG7_9PEZI</name>
<dbReference type="GO" id="GO:0046872">
    <property type="term" value="F:metal ion binding"/>
    <property type="evidence" value="ECO:0007669"/>
    <property type="project" value="UniProtKB-KW"/>
</dbReference>
<dbReference type="GeneID" id="54478924"/>
<evidence type="ECO:0000256" key="4">
    <source>
        <dbReference type="ARBA" id="ARBA00022723"/>
    </source>
</evidence>
<dbReference type="Pfam" id="PF01328">
    <property type="entry name" value="Peroxidase_2"/>
    <property type="match status" value="1"/>
</dbReference>
<proteinExistence type="inferred from homology"/>
<feature type="domain" description="Heme haloperoxidase family profile" evidence="8">
    <location>
        <begin position="44"/>
        <end position="299"/>
    </location>
</feature>